<accession>A0A9E7EMD6</accession>
<sequence>MAASSPCPAAERKHWWLSNRKVGVAAPPWCISWSRRFNGLAVIMKEEAILFTVQDIPLFLMH</sequence>
<proteinExistence type="predicted"/>
<organism evidence="1 2">
    <name type="scientific">Musa troglodytarum</name>
    <name type="common">fe'i banana</name>
    <dbReference type="NCBI Taxonomy" id="320322"/>
    <lineage>
        <taxon>Eukaryota</taxon>
        <taxon>Viridiplantae</taxon>
        <taxon>Streptophyta</taxon>
        <taxon>Embryophyta</taxon>
        <taxon>Tracheophyta</taxon>
        <taxon>Spermatophyta</taxon>
        <taxon>Magnoliopsida</taxon>
        <taxon>Liliopsida</taxon>
        <taxon>Zingiberales</taxon>
        <taxon>Musaceae</taxon>
        <taxon>Musa</taxon>
    </lineage>
</organism>
<evidence type="ECO:0000313" key="1">
    <source>
        <dbReference type="EMBL" id="URD79371.1"/>
    </source>
</evidence>
<protein>
    <submittedName>
        <fullName evidence="1">Uncharacterized protein</fullName>
    </submittedName>
</protein>
<evidence type="ECO:0000313" key="2">
    <source>
        <dbReference type="Proteomes" id="UP001055439"/>
    </source>
</evidence>
<dbReference type="AlphaFoldDB" id="A0A9E7EMD6"/>
<dbReference type="Proteomes" id="UP001055439">
    <property type="component" value="Chromosome 10"/>
</dbReference>
<gene>
    <name evidence="1" type="ORF">MUK42_20276</name>
</gene>
<reference evidence="1" key="1">
    <citation type="submission" date="2022-05" db="EMBL/GenBank/DDBJ databases">
        <title>The Musa troglodytarum L. genome provides insights into the mechanism of non-climacteric behaviour and enrichment of carotenoids.</title>
        <authorList>
            <person name="Wang J."/>
        </authorList>
    </citation>
    <scope>NUCLEOTIDE SEQUENCE</scope>
    <source>
        <tissue evidence="1">Leaf</tissue>
    </source>
</reference>
<dbReference type="EMBL" id="CP097503">
    <property type="protein sequence ID" value="URD79371.1"/>
    <property type="molecule type" value="Genomic_DNA"/>
</dbReference>
<keyword evidence="2" id="KW-1185">Reference proteome</keyword>
<name>A0A9E7EMD6_9LILI</name>